<accession>A0ABT0TVG9</accession>
<organism evidence="2 3">
    <name type="scientific">Helicobacter colisuis</name>
    <dbReference type="NCBI Taxonomy" id="2949739"/>
    <lineage>
        <taxon>Bacteria</taxon>
        <taxon>Pseudomonadati</taxon>
        <taxon>Campylobacterota</taxon>
        <taxon>Epsilonproteobacteria</taxon>
        <taxon>Campylobacterales</taxon>
        <taxon>Helicobacteraceae</taxon>
        <taxon>Helicobacter</taxon>
    </lineage>
</organism>
<dbReference type="Pfam" id="PF03167">
    <property type="entry name" value="UDG"/>
    <property type="match status" value="1"/>
</dbReference>
<dbReference type="Gene3D" id="3.40.470.10">
    <property type="entry name" value="Uracil-DNA glycosylase-like domain"/>
    <property type="match status" value="1"/>
</dbReference>
<dbReference type="GO" id="GO:0033958">
    <property type="term" value="F:DNA-deoxyinosine glycosylase activity"/>
    <property type="evidence" value="ECO:0007669"/>
    <property type="project" value="UniProtKB-EC"/>
</dbReference>
<comment type="caution">
    <text evidence="2">The sequence shown here is derived from an EMBL/GenBank/DDBJ whole genome shotgun (WGS) entry which is preliminary data.</text>
</comment>
<protein>
    <submittedName>
        <fullName evidence="2">DNA-deoxyinosine glycosylase</fullName>
        <ecNumber evidence="2">3.2.2.15</ecNumber>
    </submittedName>
</protein>
<sequence length="173" mass="19993">MINSKAFCHPFKPIIFQDSKVLILGSFPSITSRQESFYYAHKQNRFWKILENLFDFPLQNKPKEDKVAFLKIHHIALFDIAKICHIQNSSDSTLKMLQPNPIHQLILNTQIQAIFTNGQKASQLYCQFFCLPHSCHFIPLPHIALPSSSPANAKYTLPLLLKEWSKILPYLTN</sequence>
<dbReference type="SUPFAM" id="SSF52141">
    <property type="entry name" value="Uracil-DNA glycosylase-like"/>
    <property type="match status" value="1"/>
</dbReference>
<feature type="domain" description="Uracil-DNA glycosylase-like" evidence="1">
    <location>
        <begin position="12"/>
        <end position="168"/>
    </location>
</feature>
<dbReference type="InterPro" id="IPR036895">
    <property type="entry name" value="Uracil-DNA_glycosylase-like_sf"/>
</dbReference>
<keyword evidence="3" id="KW-1185">Reference proteome</keyword>
<keyword evidence="2" id="KW-0326">Glycosidase</keyword>
<dbReference type="NCBIfam" id="TIGR04274">
    <property type="entry name" value="hypoxanDNAglyco"/>
    <property type="match status" value="1"/>
</dbReference>
<dbReference type="EMBL" id="JAMOKX010000005">
    <property type="protein sequence ID" value="MCL9819834.1"/>
    <property type="molecule type" value="Genomic_DNA"/>
</dbReference>
<dbReference type="InterPro" id="IPR005122">
    <property type="entry name" value="Uracil-DNA_glycosylase-like"/>
</dbReference>
<proteinExistence type="predicted"/>
<reference evidence="2" key="1">
    <citation type="submission" date="2022-06" db="EMBL/GenBank/DDBJ databases">
        <title>Helicobacter colisuis sp. nov.</title>
        <authorList>
            <person name="Papic B."/>
            <person name="Gruntar I."/>
        </authorList>
    </citation>
    <scope>NUCLEOTIDE SEQUENCE</scope>
    <source>
        <strain evidence="2">11154-15</strain>
    </source>
</reference>
<dbReference type="EC" id="3.2.2.15" evidence="2"/>
<gene>
    <name evidence="2" type="ORF">NCR95_06625</name>
</gene>
<keyword evidence="2" id="KW-0378">Hydrolase</keyword>
<name>A0ABT0TVG9_9HELI</name>
<dbReference type="SMART" id="SM00986">
    <property type="entry name" value="UDG"/>
    <property type="match status" value="1"/>
</dbReference>
<evidence type="ECO:0000313" key="2">
    <source>
        <dbReference type="EMBL" id="MCL9819834.1"/>
    </source>
</evidence>
<dbReference type="InterPro" id="IPR026353">
    <property type="entry name" value="Hypoxan-DNA_Glyclase"/>
</dbReference>
<dbReference type="SMART" id="SM00987">
    <property type="entry name" value="UreE_C"/>
    <property type="match status" value="1"/>
</dbReference>
<evidence type="ECO:0000259" key="1">
    <source>
        <dbReference type="SMART" id="SM00986"/>
    </source>
</evidence>
<dbReference type="CDD" id="cd10032">
    <property type="entry name" value="UDG-F6_HDG"/>
    <property type="match status" value="1"/>
</dbReference>
<dbReference type="Proteomes" id="UP001057522">
    <property type="component" value="Unassembled WGS sequence"/>
</dbReference>
<dbReference type="RefSeq" id="WP_112057878.1">
    <property type="nucleotide sequence ID" value="NZ_JAMOKV010000008.1"/>
</dbReference>
<evidence type="ECO:0000313" key="3">
    <source>
        <dbReference type="Proteomes" id="UP001057522"/>
    </source>
</evidence>